<dbReference type="PANTHER" id="PTHR43179:SF12">
    <property type="entry name" value="GALACTOFURANOSYLTRANSFERASE GLFT2"/>
    <property type="match status" value="1"/>
</dbReference>
<accession>A0ABS2E3J5</accession>
<dbReference type="Pfam" id="PF00535">
    <property type="entry name" value="Glycos_transf_2"/>
    <property type="match status" value="1"/>
</dbReference>
<dbReference type="InterPro" id="IPR006446">
    <property type="entry name" value="RhaTrfase"/>
</dbReference>
<dbReference type="InterPro" id="IPR001173">
    <property type="entry name" value="Glyco_trans_2-like"/>
</dbReference>
<dbReference type="PANTHER" id="PTHR43179">
    <property type="entry name" value="RHAMNOSYLTRANSFERASE WBBL"/>
    <property type="match status" value="1"/>
</dbReference>
<name>A0ABS2E3J5_9BACT</name>
<evidence type="ECO:0000256" key="2">
    <source>
        <dbReference type="ARBA" id="ARBA00022676"/>
    </source>
</evidence>
<keyword evidence="2" id="KW-0328">Glycosyltransferase</keyword>
<dbReference type="CDD" id="cd02526">
    <property type="entry name" value="GT2_RfbF_like"/>
    <property type="match status" value="1"/>
</dbReference>
<organism evidence="5 6">
    <name type="scientific">Mediterranea massiliensis</name>
    <dbReference type="NCBI Taxonomy" id="1841865"/>
    <lineage>
        <taxon>Bacteria</taxon>
        <taxon>Pseudomonadati</taxon>
        <taxon>Bacteroidota</taxon>
        <taxon>Bacteroidia</taxon>
        <taxon>Bacteroidales</taxon>
        <taxon>Bacteroidaceae</taxon>
        <taxon>Mediterranea</taxon>
    </lineage>
</organism>
<evidence type="ECO:0000256" key="3">
    <source>
        <dbReference type="ARBA" id="ARBA00022679"/>
    </source>
</evidence>
<dbReference type="Proteomes" id="UP000766986">
    <property type="component" value="Unassembled WGS sequence"/>
</dbReference>
<keyword evidence="3" id="KW-0808">Transferase</keyword>
<reference evidence="5 6" key="1">
    <citation type="journal article" date="2021" name="Sci. Rep.">
        <title>The distribution of antibiotic resistance genes in chicken gut microbiota commensals.</title>
        <authorList>
            <person name="Juricova H."/>
            <person name="Matiasovicova J."/>
            <person name="Kubasova T."/>
            <person name="Cejkova D."/>
            <person name="Rychlik I."/>
        </authorList>
    </citation>
    <scope>NUCLEOTIDE SEQUENCE [LARGE SCALE GENOMIC DNA]</scope>
    <source>
        <strain evidence="5 6">An772</strain>
    </source>
</reference>
<gene>
    <name evidence="5" type="ORF">H7U35_13455</name>
</gene>
<dbReference type="EMBL" id="JACLYZ010000042">
    <property type="protein sequence ID" value="MBM6736207.1"/>
    <property type="molecule type" value="Genomic_DNA"/>
</dbReference>
<dbReference type="InterPro" id="IPR029044">
    <property type="entry name" value="Nucleotide-diphossugar_trans"/>
</dbReference>
<dbReference type="RefSeq" id="WP_205096401.1">
    <property type="nucleotide sequence ID" value="NZ_JACLYZ010000042.1"/>
</dbReference>
<evidence type="ECO:0000259" key="4">
    <source>
        <dbReference type="Pfam" id="PF00535"/>
    </source>
</evidence>
<evidence type="ECO:0000313" key="5">
    <source>
        <dbReference type="EMBL" id="MBM6736207.1"/>
    </source>
</evidence>
<dbReference type="NCBIfam" id="TIGR01556">
    <property type="entry name" value="rhamnosyltran"/>
    <property type="match status" value="1"/>
</dbReference>
<protein>
    <submittedName>
        <fullName evidence="5">Glycosyltransferase family 2 protein</fullName>
    </submittedName>
</protein>
<dbReference type="Gene3D" id="3.90.550.10">
    <property type="entry name" value="Spore Coat Polysaccharide Biosynthesis Protein SpsA, Chain A"/>
    <property type="match status" value="1"/>
</dbReference>
<proteinExistence type="inferred from homology"/>
<comment type="similarity">
    <text evidence="1">Belongs to the glycosyltransferase 2 family.</text>
</comment>
<dbReference type="SUPFAM" id="SSF53448">
    <property type="entry name" value="Nucleotide-diphospho-sugar transferases"/>
    <property type="match status" value="1"/>
</dbReference>
<feature type="domain" description="Glycosyltransferase 2-like" evidence="4">
    <location>
        <begin position="6"/>
        <end position="165"/>
    </location>
</feature>
<keyword evidence="6" id="KW-1185">Reference proteome</keyword>
<evidence type="ECO:0000256" key="1">
    <source>
        <dbReference type="ARBA" id="ARBA00006739"/>
    </source>
</evidence>
<comment type="caution">
    <text evidence="5">The sequence shown here is derived from an EMBL/GenBank/DDBJ whole genome shotgun (WGS) entry which is preliminary data.</text>
</comment>
<evidence type="ECO:0000313" key="6">
    <source>
        <dbReference type="Proteomes" id="UP000766986"/>
    </source>
</evidence>
<sequence>MKIAAVIVTYNPDLKLLLEQYTSVCKQVDVIIYVDNNSSNYEIIYKLLMQKNTLGDNLCFIHNELNRGIGYAHNRGIFCAKKKGVDAVLILDHDSVLKDNFVKNLSSSLVENEVSKIAAVGPVYMNSTTGEYYPITTYIGPFIKRLRPTSHPVEASFLISSGSLIPLNVIDDIGGMNEELFIDYIDVEWSYRAKSKGYKLLAVPTAVMEHRIGDKRISILGRTISVHTPLRRYYLTRNSIYMVKLPYVSLGYKIRELSFNILRILIFVILSEQKMKYLKYSMRGLLDGIKGKYGKCSM</sequence>